<dbReference type="EMBL" id="CP009961">
    <property type="protein sequence ID" value="AKG39018.1"/>
    <property type="molecule type" value="Genomic_DNA"/>
</dbReference>
<dbReference type="KEGG" id="thf:MA03_06870"/>
<dbReference type="InterPro" id="IPR019752">
    <property type="entry name" value="Pyrv/ketoisovalerate_OxRed_cat"/>
</dbReference>
<reference evidence="5 6" key="1">
    <citation type="journal article" date="2015" name="Stand. Genomic Sci.">
        <title>Complete genome sequence of and proposal of Thermofilum uzonense sp. nov. a novel hyperthermophilic crenarchaeon and emended description of the genus Thermofilum.</title>
        <authorList>
            <person name="Toshchakov S.V."/>
            <person name="Korzhenkov A.A."/>
            <person name="Samarov N.I."/>
            <person name="Mazunin I.O."/>
            <person name="Mozhey O.I."/>
            <person name="Shmyr I.S."/>
            <person name="Derbikova K.S."/>
            <person name="Taranov E.A."/>
            <person name="Dominova I.N."/>
            <person name="Bonch-Osmolovskaya E.A."/>
            <person name="Patrushev M.V."/>
            <person name="Podosokorskaya O.A."/>
            <person name="Kublanov I.V."/>
        </authorList>
    </citation>
    <scope>NUCLEOTIDE SEQUENCE [LARGE SCALE GENOMIC DNA]</scope>
    <source>
        <strain evidence="5 6">1807-2</strain>
    </source>
</reference>
<evidence type="ECO:0000256" key="3">
    <source>
        <dbReference type="ARBA" id="ARBA00049357"/>
    </source>
</evidence>
<keyword evidence="6" id="KW-1185">Reference proteome</keyword>
<dbReference type="SUPFAM" id="SSF53323">
    <property type="entry name" value="Pyruvate-ferredoxin oxidoreductase, PFOR, domain III"/>
    <property type="match status" value="1"/>
</dbReference>
<evidence type="ECO:0000256" key="1">
    <source>
        <dbReference type="ARBA" id="ARBA00012822"/>
    </source>
</evidence>
<dbReference type="RefSeq" id="WP_052884545.1">
    <property type="nucleotide sequence ID" value="NZ_CP009961.1"/>
</dbReference>
<evidence type="ECO:0000313" key="5">
    <source>
        <dbReference type="EMBL" id="AKG39018.1"/>
    </source>
</evidence>
<dbReference type="InterPro" id="IPR011894">
    <property type="entry name" value="PorC_KorC"/>
</dbReference>
<dbReference type="GO" id="GO:0019164">
    <property type="term" value="F:pyruvate synthase activity"/>
    <property type="evidence" value="ECO:0007669"/>
    <property type="project" value="UniProtKB-EC"/>
</dbReference>
<dbReference type="NCBIfam" id="TIGR02175">
    <property type="entry name" value="PorC_KorC"/>
    <property type="match status" value="1"/>
</dbReference>
<comment type="catalytic activity">
    <reaction evidence="3">
        <text>2 oxidized [2Fe-2S]-[ferredoxin] + pyruvate + CoA = 2 reduced [2Fe-2S]-[ferredoxin] + acetyl-CoA + CO2 + H(+)</text>
        <dbReference type="Rhea" id="RHEA:12765"/>
        <dbReference type="Rhea" id="RHEA-COMP:10000"/>
        <dbReference type="Rhea" id="RHEA-COMP:10001"/>
        <dbReference type="ChEBI" id="CHEBI:15361"/>
        <dbReference type="ChEBI" id="CHEBI:15378"/>
        <dbReference type="ChEBI" id="CHEBI:16526"/>
        <dbReference type="ChEBI" id="CHEBI:33737"/>
        <dbReference type="ChEBI" id="CHEBI:33738"/>
        <dbReference type="ChEBI" id="CHEBI:57287"/>
        <dbReference type="ChEBI" id="CHEBI:57288"/>
        <dbReference type="EC" id="1.2.7.1"/>
    </reaction>
</comment>
<dbReference type="PANTHER" id="PTHR43366">
    <property type="entry name" value="PYRUVATE SYNTHASE SUBUNIT PORC"/>
    <property type="match status" value="1"/>
</dbReference>
<dbReference type="GeneID" id="25401939"/>
<evidence type="ECO:0000313" key="6">
    <source>
        <dbReference type="Proteomes" id="UP000067434"/>
    </source>
</evidence>
<dbReference type="AlphaFoldDB" id="A0A0F7FI61"/>
<accession>A0A0F7FI61</accession>
<dbReference type="Proteomes" id="UP000067434">
    <property type="component" value="Chromosome"/>
</dbReference>
<dbReference type="PATRIC" id="fig|1550241.5.peg.1425"/>
<sequence>MNVSVDVVWLGRGGQGAVTAAMLLAQAALNRGLYALAIPFFGAERRGAPVFAYNKISSSTIYSRSRVEQGDIVAVMDPSLLMSYKLEKIAKPGGTIIASGTKCPEIPGDFKTYMLDAVGIAEDLGLKVAGFALVNMPMLGAVARASGLVGKTELEEAVKQLIKAHVDKNIEAVKRGWEHVKSC</sequence>
<dbReference type="Gene3D" id="3.40.920.10">
    <property type="entry name" value="Pyruvate-ferredoxin oxidoreductase, PFOR, domain III"/>
    <property type="match status" value="1"/>
</dbReference>
<dbReference type="InterPro" id="IPR002869">
    <property type="entry name" value="Pyrv_flavodox_OxRed_cen"/>
</dbReference>
<keyword evidence="2" id="KW-0560">Oxidoreductase</keyword>
<protein>
    <recommendedName>
        <fullName evidence="1">pyruvate synthase</fullName>
        <ecNumber evidence="1">1.2.7.1</ecNumber>
    </recommendedName>
</protein>
<feature type="domain" description="Pyruvate/ketoisovalerate oxidoreductase catalytic" evidence="4">
    <location>
        <begin position="13"/>
        <end position="177"/>
    </location>
</feature>
<dbReference type="PANTHER" id="PTHR43366:SF1">
    <property type="entry name" value="PYRUVATE SYNTHASE SUBUNIT PORC"/>
    <property type="match status" value="1"/>
</dbReference>
<organism evidence="5 6">
    <name type="scientific">Infirmifilum uzonense</name>
    <dbReference type="NCBI Taxonomy" id="1550241"/>
    <lineage>
        <taxon>Archaea</taxon>
        <taxon>Thermoproteota</taxon>
        <taxon>Thermoprotei</taxon>
        <taxon>Thermofilales</taxon>
        <taxon>Thermofilaceae</taxon>
        <taxon>Infirmifilum</taxon>
    </lineage>
</organism>
<dbReference type="STRING" id="1550241.MA03_06870"/>
<proteinExistence type="predicted"/>
<dbReference type="InterPro" id="IPR051626">
    <property type="entry name" value="Oxidoreductase_gamma_subunit"/>
</dbReference>
<name>A0A0F7FI61_9CREN</name>
<dbReference type="EC" id="1.2.7.1" evidence="1"/>
<evidence type="ECO:0000256" key="2">
    <source>
        <dbReference type="ARBA" id="ARBA00023002"/>
    </source>
</evidence>
<dbReference type="Pfam" id="PF01558">
    <property type="entry name" value="POR"/>
    <property type="match status" value="1"/>
</dbReference>
<dbReference type="OrthoDB" id="372091at2157"/>
<evidence type="ECO:0000259" key="4">
    <source>
        <dbReference type="Pfam" id="PF01558"/>
    </source>
</evidence>
<gene>
    <name evidence="5" type="ORF">MA03_06870</name>
</gene>
<dbReference type="HOGENOM" id="CLU_087284_2_0_2"/>